<protein>
    <recommendedName>
        <fullName evidence="7">Sugar phosphate transporter domain-containing protein</fullName>
    </recommendedName>
</protein>
<feature type="transmembrane region" description="Helical" evidence="6">
    <location>
        <begin position="132"/>
        <end position="152"/>
    </location>
</feature>
<proteinExistence type="predicted"/>
<comment type="subcellular location">
    <subcellularLocation>
        <location evidence="1">Membrane</location>
        <topology evidence="1">Multi-pass membrane protein</topology>
    </subcellularLocation>
</comment>
<accession>A0A8H5D019</accession>
<keyword evidence="4 6" id="KW-0472">Membrane</keyword>
<evidence type="ECO:0000256" key="3">
    <source>
        <dbReference type="ARBA" id="ARBA00022989"/>
    </source>
</evidence>
<evidence type="ECO:0000259" key="7">
    <source>
        <dbReference type="Pfam" id="PF03151"/>
    </source>
</evidence>
<keyword evidence="3 6" id="KW-1133">Transmembrane helix</keyword>
<evidence type="ECO:0000256" key="2">
    <source>
        <dbReference type="ARBA" id="ARBA00022692"/>
    </source>
</evidence>
<feature type="domain" description="Sugar phosphate transporter" evidence="7">
    <location>
        <begin position="481"/>
        <end position="549"/>
    </location>
</feature>
<evidence type="ECO:0000313" key="9">
    <source>
        <dbReference type="Proteomes" id="UP000559027"/>
    </source>
</evidence>
<dbReference type="OrthoDB" id="10261634at2759"/>
<evidence type="ECO:0000256" key="4">
    <source>
        <dbReference type="ARBA" id="ARBA00023136"/>
    </source>
</evidence>
<feature type="compositionally biased region" description="Low complexity" evidence="5">
    <location>
        <begin position="318"/>
        <end position="331"/>
    </location>
</feature>
<keyword evidence="2 6" id="KW-0812">Transmembrane</keyword>
<dbReference type="InterPro" id="IPR004853">
    <property type="entry name" value="Sugar_P_trans_dom"/>
</dbReference>
<organism evidence="8 9">
    <name type="scientific">Leucocoprinus leucothites</name>
    <dbReference type="NCBI Taxonomy" id="201217"/>
    <lineage>
        <taxon>Eukaryota</taxon>
        <taxon>Fungi</taxon>
        <taxon>Dikarya</taxon>
        <taxon>Basidiomycota</taxon>
        <taxon>Agaricomycotina</taxon>
        <taxon>Agaricomycetes</taxon>
        <taxon>Agaricomycetidae</taxon>
        <taxon>Agaricales</taxon>
        <taxon>Agaricineae</taxon>
        <taxon>Agaricaceae</taxon>
        <taxon>Leucocoprinus</taxon>
    </lineage>
</organism>
<feature type="transmembrane region" description="Helical" evidence="6">
    <location>
        <begin position="249"/>
        <end position="268"/>
    </location>
</feature>
<dbReference type="PANTHER" id="PTHR11132">
    <property type="entry name" value="SOLUTE CARRIER FAMILY 35"/>
    <property type="match status" value="1"/>
</dbReference>
<evidence type="ECO:0000313" key="8">
    <source>
        <dbReference type="EMBL" id="KAF5350529.1"/>
    </source>
</evidence>
<name>A0A8H5D019_9AGAR</name>
<feature type="transmembrane region" description="Helical" evidence="6">
    <location>
        <begin position="468"/>
        <end position="494"/>
    </location>
</feature>
<dbReference type="InterPro" id="IPR050186">
    <property type="entry name" value="TPT_transporter"/>
</dbReference>
<sequence>MSSHVFLPLFARNLRIFCCFPKTPRTSCKSLFTTTMASATPIPVRSRGIKLSSIHTGKRRYPKARPPDLQLSGDFSSGDSISAMLASSSSADTLPEYTSPISPKFHNSHRRLRSLSSLLPSRDGFYPSNSRAVWVLLWFSLNFSLTLSNKFVLNQFPFPYTMTAMHALAGCLGTWLVMSPGDRLPTLSTSEVIVLVSFSALYTLNIIVSNVSLQLVTVPFHQVVRSSAPFFTLVLSALLIKTRFTQSKLISLVPVVAGVGLATYGDYYYTLPGFLLTLLGTVLASLKTVVTNVLQSVPTSVNLSLSHTPDRWEGKDTSPSLHSRSLSISSRPRVRTSQDSEKSSAISVAVSYPPSSSSKYTGHHHTNTRILPSISSIPRLHLTPIQLLHLLSPLAFLQCILLAVYFGEHTKLLSYLYQFTHPSASVSPSSSILGNHTFQGLDASNRALNGTGIGFPGISADAGMGAGVWAVVGSSLPALSGLVLNAAMAFALNVVSFHTNRTVGPLGMSVAANVKQVLTILSSVVLFNLTITGMNALGILLTLIGGAWYASVDLRERGFRFR</sequence>
<dbReference type="Proteomes" id="UP000559027">
    <property type="component" value="Unassembled WGS sequence"/>
</dbReference>
<feature type="region of interest" description="Disordered" evidence="5">
    <location>
        <begin position="308"/>
        <end position="347"/>
    </location>
</feature>
<evidence type="ECO:0000256" key="1">
    <source>
        <dbReference type="ARBA" id="ARBA00004141"/>
    </source>
</evidence>
<dbReference type="EMBL" id="JAACJO010000014">
    <property type="protein sequence ID" value="KAF5350529.1"/>
    <property type="molecule type" value="Genomic_DNA"/>
</dbReference>
<dbReference type="Pfam" id="PF03151">
    <property type="entry name" value="TPT"/>
    <property type="match status" value="2"/>
</dbReference>
<reference evidence="8 9" key="1">
    <citation type="journal article" date="2020" name="ISME J.">
        <title>Uncovering the hidden diversity of litter-decomposition mechanisms in mushroom-forming fungi.</title>
        <authorList>
            <person name="Floudas D."/>
            <person name="Bentzer J."/>
            <person name="Ahren D."/>
            <person name="Johansson T."/>
            <person name="Persson P."/>
            <person name="Tunlid A."/>
        </authorList>
    </citation>
    <scope>NUCLEOTIDE SEQUENCE [LARGE SCALE GENOMIC DNA]</scope>
    <source>
        <strain evidence="8 9">CBS 146.42</strain>
    </source>
</reference>
<gene>
    <name evidence="8" type="ORF">D9756_008700</name>
</gene>
<comment type="caution">
    <text evidence="8">The sequence shown here is derived from an EMBL/GenBank/DDBJ whole genome shotgun (WGS) entry which is preliminary data.</text>
</comment>
<dbReference type="AlphaFoldDB" id="A0A8H5D019"/>
<evidence type="ECO:0000256" key="6">
    <source>
        <dbReference type="SAM" id="Phobius"/>
    </source>
</evidence>
<feature type="transmembrane region" description="Helical" evidence="6">
    <location>
        <begin position="387"/>
        <end position="407"/>
    </location>
</feature>
<feature type="transmembrane region" description="Helical" evidence="6">
    <location>
        <begin position="533"/>
        <end position="552"/>
    </location>
</feature>
<evidence type="ECO:0000256" key="5">
    <source>
        <dbReference type="SAM" id="MobiDB-lite"/>
    </source>
</evidence>
<dbReference type="GO" id="GO:0016020">
    <property type="term" value="C:membrane"/>
    <property type="evidence" value="ECO:0007669"/>
    <property type="project" value="UniProtKB-SubCell"/>
</dbReference>
<feature type="transmembrane region" description="Helical" evidence="6">
    <location>
        <begin position="190"/>
        <end position="208"/>
    </location>
</feature>
<feature type="transmembrane region" description="Helical" evidence="6">
    <location>
        <begin position="158"/>
        <end position="178"/>
    </location>
</feature>
<feature type="domain" description="Sugar phosphate transporter" evidence="7">
    <location>
        <begin position="133"/>
        <end position="291"/>
    </location>
</feature>
<keyword evidence="9" id="KW-1185">Reference proteome</keyword>